<comment type="caution">
    <text evidence="1">The sequence shown here is derived from an EMBL/GenBank/DDBJ whole genome shotgun (WGS) entry which is preliminary data.</text>
</comment>
<dbReference type="EMBL" id="JACIDW010000045">
    <property type="protein sequence ID" value="MBB3967332.1"/>
    <property type="molecule type" value="Genomic_DNA"/>
</dbReference>
<evidence type="ECO:0000313" key="2">
    <source>
        <dbReference type="Proteomes" id="UP000582090"/>
    </source>
</evidence>
<reference evidence="1 2" key="1">
    <citation type="submission" date="2020-08" db="EMBL/GenBank/DDBJ databases">
        <title>Genomic Encyclopedia of Type Strains, Phase IV (KMG-IV): sequencing the most valuable type-strain genomes for metagenomic binning, comparative biology and taxonomic classification.</title>
        <authorList>
            <person name="Goeker M."/>
        </authorList>
    </citation>
    <scope>NUCLEOTIDE SEQUENCE [LARGE SCALE GENOMIC DNA]</scope>
    <source>
        <strain evidence="1 2">DSM 26575</strain>
    </source>
</reference>
<name>A0A7W6GDM0_9HYPH</name>
<sequence length="257" mass="29574">MAGGRPRYWSDNDNRDWIKQAQIDLVLLFSSELHVGKLPFYKQKAAGKALDLVYEFDGLIHRRHYLSPLSWRAIILFAVIASKTLIVHDIDRRNRYRQLFPRTLVRRLNWHARPDANFPPVVRLFDPRGDAVMLLTRSRLCGHAVDALHNLGEKPVFQTLLISDIMALRPMLGIELVRDETFSSATPIKNYVQAAGLTGRITDEPELPRLVLAPINTDLVSAAPPTATIARIFDQQCRKHPSLQRFRQRRIFDDYCE</sequence>
<evidence type="ECO:0000313" key="1">
    <source>
        <dbReference type="EMBL" id="MBB3967332.1"/>
    </source>
</evidence>
<gene>
    <name evidence="1" type="ORF">GGQ67_005032</name>
</gene>
<dbReference type="Pfam" id="PF11171">
    <property type="entry name" value="DUF2958"/>
    <property type="match status" value="1"/>
</dbReference>
<dbReference type="AlphaFoldDB" id="A0A7W6GDM0"/>
<organism evidence="1 2">
    <name type="scientific">Rhizobium metallidurans</name>
    <dbReference type="NCBI Taxonomy" id="1265931"/>
    <lineage>
        <taxon>Bacteria</taxon>
        <taxon>Pseudomonadati</taxon>
        <taxon>Pseudomonadota</taxon>
        <taxon>Alphaproteobacteria</taxon>
        <taxon>Hyphomicrobiales</taxon>
        <taxon>Rhizobiaceae</taxon>
        <taxon>Rhizobium/Agrobacterium group</taxon>
        <taxon>Rhizobium</taxon>
    </lineage>
</organism>
<dbReference type="RefSeq" id="WP_183902743.1">
    <property type="nucleotide sequence ID" value="NZ_JACIDW010000045.1"/>
</dbReference>
<protein>
    <submittedName>
        <fullName evidence="1">Uncharacterized protein</fullName>
    </submittedName>
</protein>
<dbReference type="Proteomes" id="UP000582090">
    <property type="component" value="Unassembled WGS sequence"/>
</dbReference>
<proteinExistence type="predicted"/>
<accession>A0A7W6GDM0</accession>
<dbReference type="InterPro" id="IPR021341">
    <property type="entry name" value="DUF2958"/>
</dbReference>
<keyword evidence="2" id="KW-1185">Reference proteome</keyword>